<feature type="region of interest" description="Disordered" evidence="1">
    <location>
        <begin position="34"/>
        <end position="80"/>
    </location>
</feature>
<feature type="region of interest" description="Disordered" evidence="1">
    <location>
        <begin position="125"/>
        <end position="144"/>
    </location>
</feature>
<proteinExistence type="predicted"/>
<sequence length="206" mass="23400">MLRILSKNPKSTTMVTRFESKIETYDVIEDLSSWEFVNPSDDEQEDSYSFSDHTSDDESDELMSKEDDPCEIGSPPSPSHVQITGSLLVDPCEIGSDPCEIGSPSSSPHVQITGPLLVFNVRVDDGHEEEDEEEEEEEEEEDYDGYDLDDELVPKWLRDKFGRQRIRKLGKRACSRMNKSKRGPYIFNRPGCVHGKHGLGVQHSYV</sequence>
<dbReference type="eggNOG" id="ENOG502S661">
    <property type="taxonomic scope" value="Eukaryota"/>
</dbReference>
<reference evidence="3" key="2">
    <citation type="submission" date="2025-08" db="UniProtKB">
        <authorList>
            <consortium name="RefSeq"/>
        </authorList>
    </citation>
    <scope>IDENTIFICATION</scope>
    <source>
        <tissue evidence="3">Leaf</tissue>
    </source>
</reference>
<dbReference type="PANTHER" id="PTHR48213:SF1">
    <property type="entry name" value="PROSTATIC SPERMINE-BINDING-LIKE PROTEIN"/>
    <property type="match status" value="1"/>
</dbReference>
<dbReference type="KEGG" id="nsy:104236099"/>
<name>A0A1U7XP52_NICSY</name>
<evidence type="ECO:0000313" key="3">
    <source>
        <dbReference type="RefSeq" id="XP_009788265.1"/>
    </source>
</evidence>
<dbReference type="RefSeq" id="XP_009788265.1">
    <property type="nucleotide sequence ID" value="XM_009789963.1"/>
</dbReference>
<dbReference type="GeneID" id="104236099"/>
<dbReference type="PANTHER" id="PTHR48213">
    <property type="entry name" value="VID27-LIKE PROTEIN"/>
    <property type="match status" value="1"/>
</dbReference>
<evidence type="ECO:0000313" key="2">
    <source>
        <dbReference type="Proteomes" id="UP000189701"/>
    </source>
</evidence>
<evidence type="ECO:0000256" key="1">
    <source>
        <dbReference type="SAM" id="MobiDB-lite"/>
    </source>
</evidence>
<protein>
    <submittedName>
        <fullName evidence="3">Uncharacterized protein LOC104236099</fullName>
    </submittedName>
</protein>
<feature type="compositionally biased region" description="Acidic residues" evidence="1">
    <location>
        <begin position="126"/>
        <end position="144"/>
    </location>
</feature>
<reference evidence="2" key="1">
    <citation type="journal article" date="2013" name="Genome Biol.">
        <title>Reference genomes and transcriptomes of Nicotiana sylvestris and Nicotiana tomentosiformis.</title>
        <authorList>
            <person name="Sierro N."/>
            <person name="Battey J.N."/>
            <person name="Ouadi S."/>
            <person name="Bovet L."/>
            <person name="Goepfert S."/>
            <person name="Bakaher N."/>
            <person name="Peitsch M.C."/>
            <person name="Ivanov N.V."/>
        </authorList>
    </citation>
    <scope>NUCLEOTIDE SEQUENCE [LARGE SCALE GENOMIC DNA]</scope>
</reference>
<accession>A0A1U7XP52</accession>
<dbReference type="Proteomes" id="UP000189701">
    <property type="component" value="Unplaced"/>
</dbReference>
<dbReference type="AlphaFoldDB" id="A0A1U7XP52"/>
<organism evidence="2 3">
    <name type="scientific">Nicotiana sylvestris</name>
    <name type="common">Wood tobacco</name>
    <name type="synonym">South American tobacco</name>
    <dbReference type="NCBI Taxonomy" id="4096"/>
    <lineage>
        <taxon>Eukaryota</taxon>
        <taxon>Viridiplantae</taxon>
        <taxon>Streptophyta</taxon>
        <taxon>Embryophyta</taxon>
        <taxon>Tracheophyta</taxon>
        <taxon>Spermatophyta</taxon>
        <taxon>Magnoliopsida</taxon>
        <taxon>eudicotyledons</taxon>
        <taxon>Gunneridae</taxon>
        <taxon>Pentapetalae</taxon>
        <taxon>asterids</taxon>
        <taxon>lamiids</taxon>
        <taxon>Solanales</taxon>
        <taxon>Solanaceae</taxon>
        <taxon>Nicotianoideae</taxon>
        <taxon>Nicotianeae</taxon>
        <taxon>Nicotiana</taxon>
    </lineage>
</organism>
<keyword evidence="2" id="KW-1185">Reference proteome</keyword>
<gene>
    <name evidence="3" type="primary">LOC104236099</name>
</gene>